<dbReference type="InterPro" id="IPR020084">
    <property type="entry name" value="NUDIX_hydrolase_CS"/>
</dbReference>
<dbReference type="SUPFAM" id="SSF53335">
    <property type="entry name" value="S-adenosyl-L-methionine-dependent methyltransferases"/>
    <property type="match status" value="1"/>
</dbReference>
<dbReference type="PRINTS" id="PR00502">
    <property type="entry name" value="NUDIXFAMILY"/>
</dbReference>
<dbReference type="SUPFAM" id="SSF55811">
    <property type="entry name" value="Nudix"/>
    <property type="match status" value="1"/>
</dbReference>
<comment type="similarity">
    <text evidence="2">Belongs to the Nudix hydrolase family.</text>
</comment>
<dbReference type="CDD" id="cd02440">
    <property type="entry name" value="AdoMet_MTases"/>
    <property type="match status" value="1"/>
</dbReference>
<protein>
    <submittedName>
        <fullName evidence="4">Class I SAM-dependent methyltransferase</fullName>
        <ecNumber evidence="4">2.1.1.-</ecNumber>
    </submittedName>
</protein>
<dbReference type="InterPro" id="IPR020476">
    <property type="entry name" value="Nudix_hydrolase"/>
</dbReference>
<dbReference type="PANTHER" id="PTHR43167">
    <property type="entry name" value="PUTATIVE (AFU_ORTHOLOGUE AFUA_6G01830)-RELATED"/>
    <property type="match status" value="1"/>
</dbReference>
<dbReference type="Pfam" id="PF13578">
    <property type="entry name" value="Methyltransf_24"/>
    <property type="match status" value="1"/>
</dbReference>
<dbReference type="PANTHER" id="PTHR43167:SF1">
    <property type="entry name" value="PUTATIVE (AFU_ORTHOLOGUE AFUA_6G01830)-RELATED"/>
    <property type="match status" value="1"/>
</dbReference>
<dbReference type="PROSITE" id="PS00893">
    <property type="entry name" value="NUDIX_BOX"/>
    <property type="match status" value="1"/>
</dbReference>
<sequence length="327" mass="34610">MRATRAGAEGPFLDLSPSLQRTGRACAWIEEGGQVLMAGRDGGGWTLPGGGIHPGESDAEAALREAWEECGAHAEVTGEPLTLRGASGVDALCFPLRLTRPLDPSPEGRPVAWLSSRALPCADDVQLRQVLAARGETPAFLARPALVEQALAEAARLGVEDSSSLEAGRLRCTLAASRPGGRLLELGTGLGVGTAWLLSGMDRAARLTTAELDPVRAQAAWQLLRPDHRAEVVHGDGRDLLPRGPFDLIVVDGVLIRCDVSALDQLVSALRPGGQLVVDDLTPPAHLSQEFFKGDALRQALFAHPELSCTEIGLSPHERVVLATRRA</sequence>
<accession>A0ABV9I9P5</accession>
<dbReference type="Proteomes" id="UP001595952">
    <property type="component" value="Unassembled WGS sequence"/>
</dbReference>
<evidence type="ECO:0000259" key="3">
    <source>
        <dbReference type="PROSITE" id="PS51462"/>
    </source>
</evidence>
<organism evidence="4 5">
    <name type="scientific">Deinococcus hohokamensis</name>
    <dbReference type="NCBI Taxonomy" id="309883"/>
    <lineage>
        <taxon>Bacteria</taxon>
        <taxon>Thermotogati</taxon>
        <taxon>Deinococcota</taxon>
        <taxon>Deinococci</taxon>
        <taxon>Deinococcales</taxon>
        <taxon>Deinococcaceae</taxon>
        <taxon>Deinococcus</taxon>
    </lineage>
</organism>
<reference evidence="5" key="1">
    <citation type="journal article" date="2019" name="Int. J. Syst. Evol. Microbiol.">
        <title>The Global Catalogue of Microorganisms (GCM) 10K type strain sequencing project: providing services to taxonomists for standard genome sequencing and annotation.</title>
        <authorList>
            <consortium name="The Broad Institute Genomics Platform"/>
            <consortium name="The Broad Institute Genome Sequencing Center for Infectious Disease"/>
            <person name="Wu L."/>
            <person name="Ma J."/>
        </authorList>
    </citation>
    <scope>NUCLEOTIDE SEQUENCE [LARGE SCALE GENOMIC DNA]</scope>
    <source>
        <strain evidence="5">CCUG 55995</strain>
    </source>
</reference>
<proteinExistence type="inferred from homology"/>
<dbReference type="Gene3D" id="3.90.79.10">
    <property type="entry name" value="Nucleoside Triphosphate Pyrophosphohydrolase"/>
    <property type="match status" value="1"/>
</dbReference>
<dbReference type="InterPro" id="IPR015797">
    <property type="entry name" value="NUDIX_hydrolase-like_dom_sf"/>
</dbReference>
<dbReference type="InterPro" id="IPR000086">
    <property type="entry name" value="NUDIX_hydrolase_dom"/>
</dbReference>
<dbReference type="RefSeq" id="WP_380062051.1">
    <property type="nucleotide sequence ID" value="NZ_JBHSEI010000008.1"/>
</dbReference>
<gene>
    <name evidence="4" type="ORF">ACFO0D_11955</name>
</gene>
<dbReference type="GO" id="GO:0008168">
    <property type="term" value="F:methyltransferase activity"/>
    <property type="evidence" value="ECO:0007669"/>
    <property type="project" value="UniProtKB-KW"/>
</dbReference>
<dbReference type="EMBL" id="JBHSEI010000008">
    <property type="protein sequence ID" value="MFC4639052.1"/>
    <property type="molecule type" value="Genomic_DNA"/>
</dbReference>
<evidence type="ECO:0000313" key="4">
    <source>
        <dbReference type="EMBL" id="MFC4639052.1"/>
    </source>
</evidence>
<dbReference type="PROSITE" id="PS51462">
    <property type="entry name" value="NUDIX"/>
    <property type="match status" value="1"/>
</dbReference>
<dbReference type="GO" id="GO:0032259">
    <property type="term" value="P:methylation"/>
    <property type="evidence" value="ECO:0007669"/>
    <property type="project" value="UniProtKB-KW"/>
</dbReference>
<dbReference type="Pfam" id="PF00293">
    <property type="entry name" value="NUDIX"/>
    <property type="match status" value="1"/>
</dbReference>
<evidence type="ECO:0000313" key="5">
    <source>
        <dbReference type="Proteomes" id="UP001595952"/>
    </source>
</evidence>
<comment type="caution">
    <text evidence="4">The sequence shown here is derived from an EMBL/GenBank/DDBJ whole genome shotgun (WGS) entry which is preliminary data.</text>
</comment>
<name>A0ABV9I9P5_9DEIO</name>
<keyword evidence="1 2" id="KW-0378">Hydrolase</keyword>
<keyword evidence="4" id="KW-0808">Transferase</keyword>
<evidence type="ECO:0000256" key="2">
    <source>
        <dbReference type="RuleBase" id="RU003476"/>
    </source>
</evidence>
<feature type="domain" description="Nudix hydrolase" evidence="3">
    <location>
        <begin position="18"/>
        <end position="137"/>
    </location>
</feature>
<dbReference type="InterPro" id="IPR029063">
    <property type="entry name" value="SAM-dependent_MTases_sf"/>
</dbReference>
<keyword evidence="4" id="KW-0489">Methyltransferase</keyword>
<keyword evidence="5" id="KW-1185">Reference proteome</keyword>
<evidence type="ECO:0000256" key="1">
    <source>
        <dbReference type="ARBA" id="ARBA00022801"/>
    </source>
</evidence>
<dbReference type="Gene3D" id="3.40.50.150">
    <property type="entry name" value="Vaccinia Virus protein VP39"/>
    <property type="match status" value="1"/>
</dbReference>
<dbReference type="EC" id="2.1.1.-" evidence="4"/>